<feature type="compositionally biased region" description="Low complexity" evidence="2">
    <location>
        <begin position="165"/>
        <end position="183"/>
    </location>
</feature>
<dbReference type="CDD" id="cd00590">
    <property type="entry name" value="RRM_SF"/>
    <property type="match status" value="1"/>
</dbReference>
<feature type="compositionally biased region" description="Basic and acidic residues" evidence="2">
    <location>
        <begin position="335"/>
        <end position="363"/>
    </location>
</feature>
<feature type="region of interest" description="Disordered" evidence="2">
    <location>
        <begin position="1"/>
        <end position="208"/>
    </location>
</feature>
<proteinExistence type="predicted"/>
<gene>
    <name evidence="4" type="ORF">QR680_003973</name>
</gene>
<feature type="domain" description="RRM" evidence="3">
    <location>
        <begin position="390"/>
        <end position="459"/>
    </location>
</feature>
<evidence type="ECO:0000259" key="3">
    <source>
        <dbReference type="PROSITE" id="PS50102"/>
    </source>
</evidence>
<sequence length="594" mass="62604">MGFHRNSGGHDSDSPRGGGRGRGGFTPRGGRGGGGGFTPRGGRGGGGFTPRGGRGGGGFTPRGGRGGGGFTPRGGRGGNGFSPRGGRGGGGFSPRGGGGFTPRGGQGGGFTPRGGRQGFTPKGAFSPKDAENQQIEIVPATNKVAPTPKPAPTPKAARTPKVEPTPKTVPTPKAAAAKNAATLKEQKKLLPKPVSQPALNDDDDLEFDSDLGEEIEDFGEGEMAELIRRAIAGVESDEELEDEADAPVPQLAQKGILKTPASAKGDKSVTVSAASPAAQAKTPSTPHPTKGKAAADVKKAVPQLTFDDSDDSDEEVEGEESESEEESEEEMEVEEAPKKAAAKKEAPKKEAAKKEAPKTEAKKAATKTAAGSQDTITAEEDLRRELRDKKSLFLKGFPRYVKDKELKKLHPDIVSVRHFANRTVAWVEFASEDKCDAAHSALQGVKVRGEAVTVDYCGAKSKCPTSRTERISQLNINPLELMVSNIPGECTDQQVKLVFPEAVNVVFRRKEGSSTKCALIRFNDESSCREGFDKGRNMTIGGLPVEVLYGRVTVGKPDLKRTAPASATKEQQQQPSAKKAKVEPKKKAKKVVKN</sequence>
<dbReference type="SUPFAM" id="SSF54928">
    <property type="entry name" value="RNA-binding domain, RBD"/>
    <property type="match status" value="1"/>
</dbReference>
<organism evidence="4 5">
    <name type="scientific">Steinernema hermaphroditum</name>
    <dbReference type="NCBI Taxonomy" id="289476"/>
    <lineage>
        <taxon>Eukaryota</taxon>
        <taxon>Metazoa</taxon>
        <taxon>Ecdysozoa</taxon>
        <taxon>Nematoda</taxon>
        <taxon>Chromadorea</taxon>
        <taxon>Rhabditida</taxon>
        <taxon>Tylenchina</taxon>
        <taxon>Panagrolaimomorpha</taxon>
        <taxon>Strongyloidoidea</taxon>
        <taxon>Steinernematidae</taxon>
        <taxon>Steinernema</taxon>
    </lineage>
</organism>
<evidence type="ECO:0000313" key="5">
    <source>
        <dbReference type="Proteomes" id="UP001175271"/>
    </source>
</evidence>
<name>A0AA39HM82_9BILA</name>
<dbReference type="GO" id="GO:0003723">
    <property type="term" value="F:RNA binding"/>
    <property type="evidence" value="ECO:0007669"/>
    <property type="project" value="UniProtKB-UniRule"/>
</dbReference>
<evidence type="ECO:0000256" key="2">
    <source>
        <dbReference type="SAM" id="MobiDB-lite"/>
    </source>
</evidence>
<dbReference type="InterPro" id="IPR035979">
    <property type="entry name" value="RBD_domain_sf"/>
</dbReference>
<dbReference type="EMBL" id="JAUCMV010000003">
    <property type="protein sequence ID" value="KAK0408460.1"/>
    <property type="molecule type" value="Genomic_DNA"/>
</dbReference>
<keyword evidence="1" id="KW-0694">RNA-binding</keyword>
<reference evidence="4" key="1">
    <citation type="submission" date="2023-06" db="EMBL/GenBank/DDBJ databases">
        <title>Genomic analysis of the entomopathogenic nematode Steinernema hermaphroditum.</title>
        <authorList>
            <person name="Schwarz E.M."/>
            <person name="Heppert J.K."/>
            <person name="Baniya A."/>
            <person name="Schwartz H.T."/>
            <person name="Tan C.-H."/>
            <person name="Antoshechkin I."/>
            <person name="Sternberg P.W."/>
            <person name="Goodrich-Blair H."/>
            <person name="Dillman A.R."/>
        </authorList>
    </citation>
    <scope>NUCLEOTIDE SEQUENCE</scope>
    <source>
        <strain evidence="4">PS9179</strain>
        <tissue evidence="4">Whole animal</tissue>
    </source>
</reference>
<feature type="compositionally biased region" description="Acidic residues" evidence="2">
    <location>
        <begin position="307"/>
        <end position="334"/>
    </location>
</feature>
<dbReference type="InterPro" id="IPR012677">
    <property type="entry name" value="Nucleotide-bd_a/b_plait_sf"/>
</dbReference>
<comment type="caution">
    <text evidence="4">The sequence shown here is derived from an EMBL/GenBank/DDBJ whole genome shotgun (WGS) entry which is preliminary data.</text>
</comment>
<protein>
    <recommendedName>
        <fullName evidence="3">RRM domain-containing protein</fullName>
    </recommendedName>
</protein>
<feature type="compositionally biased region" description="Acidic residues" evidence="2">
    <location>
        <begin position="236"/>
        <end position="245"/>
    </location>
</feature>
<dbReference type="PROSITE" id="PS50102">
    <property type="entry name" value="RRM"/>
    <property type="match status" value="1"/>
</dbReference>
<feature type="region of interest" description="Disordered" evidence="2">
    <location>
        <begin position="236"/>
        <end position="376"/>
    </location>
</feature>
<dbReference type="Gene3D" id="3.30.70.330">
    <property type="match status" value="2"/>
</dbReference>
<dbReference type="AlphaFoldDB" id="A0AA39HM82"/>
<dbReference type="Proteomes" id="UP001175271">
    <property type="component" value="Unassembled WGS sequence"/>
</dbReference>
<dbReference type="SMART" id="SM00360">
    <property type="entry name" value="RRM"/>
    <property type="match status" value="2"/>
</dbReference>
<keyword evidence="5" id="KW-1185">Reference proteome</keyword>
<accession>A0AA39HM82</accession>
<evidence type="ECO:0000256" key="1">
    <source>
        <dbReference type="PROSITE-ProRule" id="PRU00176"/>
    </source>
</evidence>
<feature type="compositionally biased region" description="Gly residues" evidence="2">
    <location>
        <begin position="16"/>
        <end position="117"/>
    </location>
</feature>
<dbReference type="InterPro" id="IPR000504">
    <property type="entry name" value="RRM_dom"/>
</dbReference>
<feature type="region of interest" description="Disordered" evidence="2">
    <location>
        <begin position="559"/>
        <end position="594"/>
    </location>
</feature>
<evidence type="ECO:0000313" key="4">
    <source>
        <dbReference type="EMBL" id="KAK0408460.1"/>
    </source>
</evidence>